<dbReference type="AlphaFoldDB" id="A0AAD1T151"/>
<comment type="similarity">
    <text evidence="2">Belongs to the TRAPP small subunits family. BET3 subfamily.</text>
</comment>
<dbReference type="Pfam" id="PF23307">
    <property type="entry name" value="SAM_KIDINS220"/>
    <property type="match status" value="1"/>
</dbReference>
<dbReference type="GO" id="GO:0048193">
    <property type="term" value="P:Golgi vesicle transport"/>
    <property type="evidence" value="ECO:0007669"/>
    <property type="project" value="InterPro"/>
</dbReference>
<evidence type="ECO:0000313" key="6">
    <source>
        <dbReference type="EMBL" id="CAH2314657.1"/>
    </source>
</evidence>
<organism evidence="6 7">
    <name type="scientific">Pelobates cultripes</name>
    <name type="common">Western spadefoot toad</name>
    <dbReference type="NCBI Taxonomy" id="61616"/>
    <lineage>
        <taxon>Eukaryota</taxon>
        <taxon>Metazoa</taxon>
        <taxon>Chordata</taxon>
        <taxon>Craniata</taxon>
        <taxon>Vertebrata</taxon>
        <taxon>Euteleostomi</taxon>
        <taxon>Amphibia</taxon>
        <taxon>Batrachia</taxon>
        <taxon>Anura</taxon>
        <taxon>Pelobatoidea</taxon>
        <taxon>Pelobatidae</taxon>
        <taxon>Pelobates</taxon>
    </lineage>
</organism>
<comment type="subcellular location">
    <subcellularLocation>
        <location evidence="1">Golgi apparatus</location>
        <location evidence="1">cis-Golgi network</location>
    </subcellularLocation>
</comment>
<gene>
    <name evidence="6" type="ORF">PECUL_23A049249</name>
</gene>
<dbReference type="InterPro" id="IPR037992">
    <property type="entry name" value="TRAPPC6/Trs33"/>
</dbReference>
<evidence type="ECO:0000256" key="3">
    <source>
        <dbReference type="SAM" id="Phobius"/>
    </source>
</evidence>
<keyword evidence="3" id="KW-0472">Membrane</keyword>
<dbReference type="CDD" id="cd14944">
    <property type="entry name" value="TRAPPC6A_Trs33"/>
    <property type="match status" value="1"/>
</dbReference>
<dbReference type="GO" id="GO:0005794">
    <property type="term" value="C:Golgi apparatus"/>
    <property type="evidence" value="ECO:0007669"/>
    <property type="project" value="UniProtKB-SubCell"/>
</dbReference>
<dbReference type="PANTHER" id="PTHR22674:SF8">
    <property type="entry name" value="KAP NTPASE DOMAIN-CONTAINING PROTEIN"/>
    <property type="match status" value="1"/>
</dbReference>
<keyword evidence="3" id="KW-1133">Transmembrane helix</keyword>
<dbReference type="InterPro" id="IPR011646">
    <property type="entry name" value="KAP_P-loop"/>
</dbReference>
<dbReference type="Proteomes" id="UP001295444">
    <property type="component" value="Chromosome 09"/>
</dbReference>
<dbReference type="EMBL" id="OW240920">
    <property type="protein sequence ID" value="CAH2314657.1"/>
    <property type="molecule type" value="Genomic_DNA"/>
</dbReference>
<evidence type="ECO:0000256" key="1">
    <source>
        <dbReference type="ARBA" id="ARBA00004222"/>
    </source>
</evidence>
<keyword evidence="7" id="KW-1185">Reference proteome</keyword>
<feature type="domain" description="Kinase D-interacting substrate of 220 kDa-like SAM" evidence="5">
    <location>
        <begin position="628"/>
        <end position="693"/>
    </location>
</feature>
<dbReference type="InterPro" id="IPR052754">
    <property type="entry name" value="NTPase_KAP_P-loop"/>
</dbReference>
<dbReference type="SUPFAM" id="SSF111126">
    <property type="entry name" value="Ligand-binding domain in the NO signalling and Golgi transport"/>
    <property type="match status" value="1"/>
</dbReference>
<protein>
    <submittedName>
        <fullName evidence="6">Uncharacterized protein</fullName>
    </submittedName>
</protein>
<dbReference type="InterPro" id="IPR024096">
    <property type="entry name" value="NO_sig/Golgi_transp_ligand-bd"/>
</dbReference>
<evidence type="ECO:0000256" key="2">
    <source>
        <dbReference type="ARBA" id="ARBA00006218"/>
    </source>
</evidence>
<feature type="domain" description="KAP NTPase" evidence="4">
    <location>
        <begin position="13"/>
        <end position="449"/>
    </location>
</feature>
<dbReference type="Pfam" id="PF07693">
    <property type="entry name" value="KAP_NTPase"/>
    <property type="match status" value="1"/>
</dbReference>
<evidence type="ECO:0000313" key="7">
    <source>
        <dbReference type="Proteomes" id="UP001295444"/>
    </source>
</evidence>
<dbReference type="Pfam" id="PF04051">
    <property type="entry name" value="TRAPP"/>
    <property type="match status" value="1"/>
</dbReference>
<dbReference type="PANTHER" id="PTHR22674">
    <property type="entry name" value="NTPASE, KAP FAMILY P-LOOP DOMAIN-CONTAINING 1"/>
    <property type="match status" value="1"/>
</dbReference>
<sequence length="866" mass="97902">MVCPGFQTKDDVYCFSLAKALYNASTPVTVGFYAPWGRRKDILLNKIETYLYEESWKKERAEVLNSGLKTRKTSGKDLLTLLFLLVFHNPVITEKHKQRKNIRFVVIRFSAWEFAGSDQLWAGLVTTLCDGIENYFGLAPISVYRAVGRKTKIFDGMYQQEWVSKKFLCIPLWLATLFVILVGITVGALIMIFGFPVGDLSGDLLSAAEGVGATVVGISAAGAIRIAIVVMRNAVVTQKGKVQQKMNRTDMSSQLGFMNDVKREVKIITRYIQLIEVFQRQKIRVVLEITNLDKCMPDKIVGVLNAMNILLSDPNAPFISILAVDPSIIVDCVESSQMLKGIANNGYQFLNRIISLPFSIPKMDCCTKINVLRHIIENRQEIASDVEDGEMPLNVEVVPNEKDQLLRNRSNNKNEYGFINVPLREMSCDDLNPSNSSLADKGPKTKALIEEAFQHLFDESMKEYLTDNVVHIRRVVNSITITIRLMIRKVPRNVINPQKVAKWVILVTQWPCRLSWVLQCIEDEQQRRCLESPGSQSGSYSNISLWEVFEKSLEELDAIKSSLKNLLELDGDPEIFHQLLRDNFKVEDVDFLLPSTVNLDYSIKRKMELLRGSNNLWENKKSNRLTMLSLLSMSVSEVCEEMKKLGFADKNLTRYRDLIKSHNLNGRALVYSDNSEIKEVLGMGLGDWTLFSVYFLGVLPPPVVPTSAPETVAFRTAAYSIQQDTETKSAGLDDEDQGKHIRILESMGFRVGQGLTERLTKDSPSFKDDLDVVKFVCKDFWTVVFKKQIDNLRTNHQGTYVLQDNKFQLLTQISCSKQYLEEAPKFLAYTCGLIKGALSNMGVSSTVSAEVPIMPTCKFQIVILKI</sequence>
<feature type="transmembrane region" description="Helical" evidence="3">
    <location>
        <begin position="167"/>
        <end position="195"/>
    </location>
</feature>
<dbReference type="InterPro" id="IPR057092">
    <property type="entry name" value="SAM_KIDINS220"/>
</dbReference>
<accession>A0AAD1T151</accession>
<keyword evidence="3" id="KW-0812">Transmembrane</keyword>
<reference evidence="6" key="1">
    <citation type="submission" date="2022-03" db="EMBL/GenBank/DDBJ databases">
        <authorList>
            <person name="Alioto T."/>
            <person name="Alioto T."/>
            <person name="Gomez Garrido J."/>
        </authorList>
    </citation>
    <scope>NUCLEOTIDE SEQUENCE</scope>
</reference>
<dbReference type="InterPro" id="IPR007194">
    <property type="entry name" value="TRAPP_component"/>
</dbReference>
<evidence type="ECO:0000259" key="4">
    <source>
        <dbReference type="Pfam" id="PF07693"/>
    </source>
</evidence>
<feature type="transmembrane region" description="Helical" evidence="3">
    <location>
        <begin position="215"/>
        <end position="235"/>
    </location>
</feature>
<name>A0AAD1T151_PELCU</name>
<evidence type="ECO:0000259" key="5">
    <source>
        <dbReference type="Pfam" id="PF23307"/>
    </source>
</evidence>
<proteinExistence type="inferred from homology"/>
<dbReference type="Gene3D" id="3.30.1380.20">
    <property type="entry name" value="Trafficking protein particle complex subunit 3"/>
    <property type="match status" value="1"/>
</dbReference>